<dbReference type="EMBL" id="CM042891">
    <property type="protein sequence ID" value="KAI4304786.1"/>
    <property type="molecule type" value="Genomic_DNA"/>
</dbReference>
<proteinExistence type="predicted"/>
<protein>
    <submittedName>
        <fullName evidence="1">Uncharacterized protein</fullName>
    </submittedName>
</protein>
<sequence length="195" mass="21650">MTPPLLLCYLEVMVPLNETQFITMLMGLVNYGVIPISRIEDAVDRILIFTVGPFENPWVDNSFGRTAILNGITAAINLSTDVVFGENPDAQFIKSGNFSYAIVVYAETAGDSTNLKIPDPGPSVISNVCRSVKCVVVADSGRLVVIQPYSNQIEAWLQQGCLEAKDRWWANVLFGDYGSTWALLRTWFKQSTSYR</sequence>
<name>A0ACB9L5U8_9MYRT</name>
<evidence type="ECO:0000313" key="1">
    <source>
        <dbReference type="EMBL" id="KAI4304786.1"/>
    </source>
</evidence>
<gene>
    <name evidence="1" type="ORF">MLD38_040256</name>
</gene>
<accession>A0ACB9L5U8</accession>
<organism evidence="1 2">
    <name type="scientific">Melastoma candidum</name>
    <dbReference type="NCBI Taxonomy" id="119954"/>
    <lineage>
        <taxon>Eukaryota</taxon>
        <taxon>Viridiplantae</taxon>
        <taxon>Streptophyta</taxon>
        <taxon>Embryophyta</taxon>
        <taxon>Tracheophyta</taxon>
        <taxon>Spermatophyta</taxon>
        <taxon>Magnoliopsida</taxon>
        <taxon>eudicotyledons</taxon>
        <taxon>Gunneridae</taxon>
        <taxon>Pentapetalae</taxon>
        <taxon>rosids</taxon>
        <taxon>malvids</taxon>
        <taxon>Myrtales</taxon>
        <taxon>Melastomataceae</taxon>
        <taxon>Melastomatoideae</taxon>
        <taxon>Melastomateae</taxon>
        <taxon>Melastoma</taxon>
    </lineage>
</organism>
<evidence type="ECO:0000313" key="2">
    <source>
        <dbReference type="Proteomes" id="UP001057402"/>
    </source>
</evidence>
<comment type="caution">
    <text evidence="1">The sequence shown here is derived from an EMBL/GenBank/DDBJ whole genome shotgun (WGS) entry which is preliminary data.</text>
</comment>
<reference evidence="2" key="1">
    <citation type="journal article" date="2023" name="Front. Plant Sci.">
        <title>Chromosomal-level genome assembly of Melastoma candidum provides insights into trichome evolution.</title>
        <authorList>
            <person name="Zhong Y."/>
            <person name="Wu W."/>
            <person name="Sun C."/>
            <person name="Zou P."/>
            <person name="Liu Y."/>
            <person name="Dai S."/>
            <person name="Zhou R."/>
        </authorList>
    </citation>
    <scope>NUCLEOTIDE SEQUENCE [LARGE SCALE GENOMIC DNA]</scope>
</reference>
<dbReference type="Proteomes" id="UP001057402">
    <property type="component" value="Chromosome 12"/>
</dbReference>
<keyword evidence="2" id="KW-1185">Reference proteome</keyword>